<protein>
    <recommendedName>
        <fullName evidence="2">Response regulatory domain-containing protein</fullName>
    </recommendedName>
</protein>
<dbReference type="SMART" id="SM00448">
    <property type="entry name" value="REC"/>
    <property type="match status" value="2"/>
</dbReference>
<evidence type="ECO:0000259" key="2">
    <source>
        <dbReference type="PROSITE" id="PS50110"/>
    </source>
</evidence>
<dbReference type="Pfam" id="PF00072">
    <property type="entry name" value="Response_reg"/>
    <property type="match status" value="2"/>
</dbReference>
<evidence type="ECO:0000313" key="3">
    <source>
        <dbReference type="EMBL" id="PKK90085.1"/>
    </source>
</evidence>
<gene>
    <name evidence="3" type="ORF">CVV64_11240</name>
</gene>
<dbReference type="AlphaFoldDB" id="A0A2N1PP17"/>
<dbReference type="GO" id="GO:0000160">
    <property type="term" value="P:phosphorelay signal transduction system"/>
    <property type="evidence" value="ECO:0007669"/>
    <property type="project" value="InterPro"/>
</dbReference>
<dbReference type="Proteomes" id="UP000233256">
    <property type="component" value="Unassembled WGS sequence"/>
</dbReference>
<evidence type="ECO:0000313" key="4">
    <source>
        <dbReference type="Proteomes" id="UP000233256"/>
    </source>
</evidence>
<feature type="domain" description="Response regulatory" evidence="2">
    <location>
        <begin position="198"/>
        <end position="314"/>
    </location>
</feature>
<dbReference type="SUPFAM" id="SSF52172">
    <property type="entry name" value="CheY-like"/>
    <property type="match status" value="2"/>
</dbReference>
<sequence length="324" mass="35915">MSNTLNGANMEAKSEFSILPFDPLNDIVLVIDDSRAFRTLIKRNLAEIGVSAVLEAEDGLAATALVLHPAIRHRLRLILCDIIMPVMDGYEFVRRLKALPASEFSCPGRNIPVLVVSSEHSEADVREAMASGVNGFIVKPVDTATLFKRINILIEQGVCRFTGEKTHRPKPSPTLPEKETVASVLPRDVVVRPVSEMKVIVVDDSPAVTRLLAMYLRKIGIVFVQELNDSERAMDLMAENDLIITDIMMPGKSGFDLVRHLRSQPEPASSIPVMAVSSLRDIDKIAELMSYGIDEYLAKPFSQTDFEEKFISVIRKRGIFGIGR</sequence>
<accession>A0A2N1PP17</accession>
<dbReference type="EMBL" id="PGXC01000008">
    <property type="protein sequence ID" value="PKK90085.1"/>
    <property type="molecule type" value="Genomic_DNA"/>
</dbReference>
<dbReference type="Gene3D" id="3.40.50.2300">
    <property type="match status" value="2"/>
</dbReference>
<dbReference type="CDD" id="cd00156">
    <property type="entry name" value="REC"/>
    <property type="match status" value="1"/>
</dbReference>
<dbReference type="PANTHER" id="PTHR43228">
    <property type="entry name" value="TWO-COMPONENT RESPONSE REGULATOR"/>
    <property type="match status" value="1"/>
</dbReference>
<dbReference type="PROSITE" id="PS50110">
    <property type="entry name" value="RESPONSE_REGULATORY"/>
    <property type="match status" value="2"/>
</dbReference>
<feature type="domain" description="Response regulatory" evidence="2">
    <location>
        <begin position="27"/>
        <end position="154"/>
    </location>
</feature>
<dbReference type="InterPro" id="IPR052048">
    <property type="entry name" value="ST_Response_Regulator"/>
</dbReference>
<dbReference type="PANTHER" id="PTHR43228:SF1">
    <property type="entry name" value="TWO-COMPONENT RESPONSE REGULATOR ARR22"/>
    <property type="match status" value="1"/>
</dbReference>
<feature type="modified residue" description="4-aspartylphosphate" evidence="1">
    <location>
        <position position="246"/>
    </location>
</feature>
<feature type="modified residue" description="4-aspartylphosphate" evidence="1">
    <location>
        <position position="81"/>
    </location>
</feature>
<keyword evidence="1" id="KW-0597">Phosphoprotein</keyword>
<name>A0A2N1PP17_9BACT</name>
<reference evidence="3 4" key="1">
    <citation type="journal article" date="2017" name="ISME J.">
        <title>Potential for microbial H2 and metal transformations associated with novel bacteria and archaea in deep terrestrial subsurface sediments.</title>
        <authorList>
            <person name="Hernsdorf A.W."/>
            <person name="Amano Y."/>
            <person name="Miyakawa K."/>
            <person name="Ise K."/>
            <person name="Suzuki Y."/>
            <person name="Anantharaman K."/>
            <person name="Probst A."/>
            <person name="Burstein D."/>
            <person name="Thomas B.C."/>
            <person name="Banfield J.F."/>
        </authorList>
    </citation>
    <scope>NUCLEOTIDE SEQUENCE [LARGE SCALE GENOMIC DNA]</scope>
    <source>
        <strain evidence="3">HGW-Wallbacteria-1</strain>
    </source>
</reference>
<proteinExistence type="predicted"/>
<dbReference type="InterPro" id="IPR001789">
    <property type="entry name" value="Sig_transdc_resp-reg_receiver"/>
</dbReference>
<organism evidence="3 4">
    <name type="scientific">Candidatus Wallbacteria bacterium HGW-Wallbacteria-1</name>
    <dbReference type="NCBI Taxonomy" id="2013854"/>
    <lineage>
        <taxon>Bacteria</taxon>
        <taxon>Candidatus Walliibacteriota</taxon>
    </lineage>
</organism>
<evidence type="ECO:0000256" key="1">
    <source>
        <dbReference type="PROSITE-ProRule" id="PRU00169"/>
    </source>
</evidence>
<comment type="caution">
    <text evidence="3">The sequence shown here is derived from an EMBL/GenBank/DDBJ whole genome shotgun (WGS) entry which is preliminary data.</text>
</comment>
<dbReference type="InterPro" id="IPR011006">
    <property type="entry name" value="CheY-like_superfamily"/>
</dbReference>